<organism evidence="1 2">
    <name type="scientific">Dermacentor silvarum</name>
    <name type="common">Tick</name>
    <dbReference type="NCBI Taxonomy" id="543639"/>
    <lineage>
        <taxon>Eukaryota</taxon>
        <taxon>Metazoa</taxon>
        <taxon>Ecdysozoa</taxon>
        <taxon>Arthropoda</taxon>
        <taxon>Chelicerata</taxon>
        <taxon>Arachnida</taxon>
        <taxon>Acari</taxon>
        <taxon>Parasitiformes</taxon>
        <taxon>Ixodida</taxon>
        <taxon>Ixodoidea</taxon>
        <taxon>Ixodidae</taxon>
        <taxon>Rhipicephalinae</taxon>
        <taxon>Dermacentor</taxon>
    </lineage>
</organism>
<dbReference type="Proteomes" id="UP000821865">
    <property type="component" value="Chromosome 2"/>
</dbReference>
<sequence>MGVEMRCTEYRRTVQMCLECMQEGHRLDVCPNPKNICRGCGLENPLPHGHECDVRCTVCRAAGHETRRCPNKLIAAKRGKTTRQSRSQERSEQRTKKAPGRWFEATEEEDFYRRRSRSRSPQERHKEGILIRGSPPAPGLRSGRIRHCLKNSR</sequence>
<name>A0ACB8DA49_DERSI</name>
<comment type="caution">
    <text evidence="1">The sequence shown here is derived from an EMBL/GenBank/DDBJ whole genome shotgun (WGS) entry which is preliminary data.</text>
</comment>
<protein>
    <submittedName>
        <fullName evidence="1">Uncharacterized protein</fullName>
    </submittedName>
</protein>
<proteinExistence type="predicted"/>
<gene>
    <name evidence="1" type="ORF">HPB49_002380</name>
</gene>
<keyword evidence="2" id="KW-1185">Reference proteome</keyword>
<dbReference type="EMBL" id="CM023471">
    <property type="protein sequence ID" value="KAH7964898.1"/>
    <property type="molecule type" value="Genomic_DNA"/>
</dbReference>
<reference evidence="1" key="1">
    <citation type="submission" date="2020-05" db="EMBL/GenBank/DDBJ databases">
        <title>Large-scale comparative analyses of tick genomes elucidate their genetic diversity and vector capacities.</title>
        <authorList>
            <person name="Jia N."/>
            <person name="Wang J."/>
            <person name="Shi W."/>
            <person name="Du L."/>
            <person name="Sun Y."/>
            <person name="Zhan W."/>
            <person name="Jiang J."/>
            <person name="Wang Q."/>
            <person name="Zhang B."/>
            <person name="Ji P."/>
            <person name="Sakyi L.B."/>
            <person name="Cui X."/>
            <person name="Yuan T."/>
            <person name="Jiang B."/>
            <person name="Yang W."/>
            <person name="Lam T.T.-Y."/>
            <person name="Chang Q."/>
            <person name="Ding S."/>
            <person name="Wang X."/>
            <person name="Zhu J."/>
            <person name="Ruan X."/>
            <person name="Zhao L."/>
            <person name="Wei J."/>
            <person name="Que T."/>
            <person name="Du C."/>
            <person name="Cheng J."/>
            <person name="Dai P."/>
            <person name="Han X."/>
            <person name="Huang E."/>
            <person name="Gao Y."/>
            <person name="Liu J."/>
            <person name="Shao H."/>
            <person name="Ye R."/>
            <person name="Li L."/>
            <person name="Wei W."/>
            <person name="Wang X."/>
            <person name="Wang C."/>
            <person name="Yang T."/>
            <person name="Huo Q."/>
            <person name="Li W."/>
            <person name="Guo W."/>
            <person name="Chen H."/>
            <person name="Zhou L."/>
            <person name="Ni X."/>
            <person name="Tian J."/>
            <person name="Zhou Y."/>
            <person name="Sheng Y."/>
            <person name="Liu T."/>
            <person name="Pan Y."/>
            <person name="Xia L."/>
            <person name="Li J."/>
            <person name="Zhao F."/>
            <person name="Cao W."/>
        </authorList>
    </citation>
    <scope>NUCLEOTIDE SEQUENCE</scope>
    <source>
        <strain evidence="1">Dsil-2018</strain>
    </source>
</reference>
<evidence type="ECO:0000313" key="1">
    <source>
        <dbReference type="EMBL" id="KAH7964898.1"/>
    </source>
</evidence>
<accession>A0ACB8DA49</accession>
<evidence type="ECO:0000313" key="2">
    <source>
        <dbReference type="Proteomes" id="UP000821865"/>
    </source>
</evidence>